<evidence type="ECO:0000313" key="2">
    <source>
        <dbReference type="Proteomes" id="UP000034852"/>
    </source>
</evidence>
<comment type="caution">
    <text evidence="1">The sequence shown here is derived from an EMBL/GenBank/DDBJ whole genome shotgun (WGS) entry which is preliminary data.</text>
</comment>
<name>A0A0G0GX09_9BACT</name>
<dbReference type="Proteomes" id="UP000034852">
    <property type="component" value="Unassembled WGS sequence"/>
</dbReference>
<organism evidence="1 2">
    <name type="scientific">candidate division WS6 bacterium GW2011_GWA2_37_6</name>
    <dbReference type="NCBI Taxonomy" id="1619087"/>
    <lineage>
        <taxon>Bacteria</taxon>
        <taxon>Candidatus Dojkabacteria</taxon>
    </lineage>
</organism>
<proteinExistence type="predicted"/>
<gene>
    <name evidence="1" type="ORF">US52_C0053G0015</name>
</gene>
<accession>A0A0G0GX09</accession>
<reference evidence="1 2" key="1">
    <citation type="journal article" date="2015" name="Nature">
        <title>rRNA introns, odd ribosomes, and small enigmatic genomes across a large radiation of phyla.</title>
        <authorList>
            <person name="Brown C.T."/>
            <person name="Hug L.A."/>
            <person name="Thomas B.C."/>
            <person name="Sharon I."/>
            <person name="Castelle C.J."/>
            <person name="Singh A."/>
            <person name="Wilkins M.J."/>
            <person name="Williams K.H."/>
            <person name="Banfield J.F."/>
        </authorList>
    </citation>
    <scope>NUCLEOTIDE SEQUENCE [LARGE SCALE GENOMIC DNA]</scope>
</reference>
<sequence length="136" mass="15847">MCDLMKELEEKEFTGYKVVAKHKQNGKYYSIAMGFCYNDSEIIPVVEEQNRIGHYFVGDILKHITFKNEMVGRTAVFKSLDQAKELLEEIMEDSDHYDLNYNFIIVEATVLEDLLEGFYYINPVVAGRKIKFISEV</sequence>
<evidence type="ECO:0000313" key="1">
    <source>
        <dbReference type="EMBL" id="KKQ34592.1"/>
    </source>
</evidence>
<dbReference type="EMBL" id="LBTH01000053">
    <property type="protein sequence ID" value="KKQ34592.1"/>
    <property type="molecule type" value="Genomic_DNA"/>
</dbReference>
<dbReference type="AlphaFoldDB" id="A0A0G0GX09"/>
<protein>
    <submittedName>
        <fullName evidence="1">Uncharacterized protein</fullName>
    </submittedName>
</protein>